<reference evidence="2 3" key="1">
    <citation type="submission" date="2020-08" db="EMBL/GenBank/DDBJ databases">
        <title>Sequencing the genomes of 1000 actinobacteria strains.</title>
        <authorList>
            <person name="Klenk H.-P."/>
        </authorList>
    </citation>
    <scope>NUCLEOTIDE SEQUENCE [LARGE SCALE GENOMIC DNA]</scope>
    <source>
        <strain evidence="2 3">DSM 44593</strain>
    </source>
</reference>
<evidence type="ECO:0000313" key="3">
    <source>
        <dbReference type="Proteomes" id="UP000578077"/>
    </source>
</evidence>
<keyword evidence="1" id="KW-0472">Membrane</keyword>
<organism evidence="2 3">
    <name type="scientific">Streptomonospora salina</name>
    <dbReference type="NCBI Taxonomy" id="104205"/>
    <lineage>
        <taxon>Bacteria</taxon>
        <taxon>Bacillati</taxon>
        <taxon>Actinomycetota</taxon>
        <taxon>Actinomycetes</taxon>
        <taxon>Streptosporangiales</taxon>
        <taxon>Nocardiopsidaceae</taxon>
        <taxon>Streptomonospora</taxon>
    </lineage>
</organism>
<feature type="transmembrane region" description="Helical" evidence="1">
    <location>
        <begin position="12"/>
        <end position="29"/>
    </location>
</feature>
<dbReference type="RefSeq" id="WP_184640509.1">
    <property type="nucleotide sequence ID" value="NZ_BAABKT010000035.1"/>
</dbReference>
<dbReference type="Proteomes" id="UP000578077">
    <property type="component" value="Unassembled WGS sequence"/>
</dbReference>
<gene>
    <name evidence="2" type="ORF">HNR25_005150</name>
</gene>
<dbReference type="EMBL" id="JACHLY010000002">
    <property type="protein sequence ID" value="MBB6001321.1"/>
    <property type="molecule type" value="Genomic_DNA"/>
</dbReference>
<evidence type="ECO:0000256" key="1">
    <source>
        <dbReference type="SAM" id="Phobius"/>
    </source>
</evidence>
<feature type="transmembrane region" description="Helical" evidence="1">
    <location>
        <begin position="35"/>
        <end position="51"/>
    </location>
</feature>
<keyword evidence="3" id="KW-1185">Reference proteome</keyword>
<dbReference type="AlphaFoldDB" id="A0A841EPF9"/>
<name>A0A841EPF9_9ACTN</name>
<keyword evidence="1" id="KW-0812">Transmembrane</keyword>
<keyword evidence="1" id="KW-1133">Transmembrane helix</keyword>
<sequence length="57" mass="5676">MSTPQIPTRDLIAIAVASAAIVIAVLAGAGDGVVFTLAAVALAAVGGLIYVDKLRNR</sequence>
<evidence type="ECO:0000313" key="2">
    <source>
        <dbReference type="EMBL" id="MBB6001321.1"/>
    </source>
</evidence>
<accession>A0A841EPF9</accession>
<proteinExistence type="predicted"/>
<protein>
    <submittedName>
        <fullName evidence="2">Uncharacterized protein</fullName>
    </submittedName>
</protein>
<comment type="caution">
    <text evidence="2">The sequence shown here is derived from an EMBL/GenBank/DDBJ whole genome shotgun (WGS) entry which is preliminary data.</text>
</comment>